<dbReference type="PANTHER" id="PTHR11579">
    <property type="entry name" value="PROTEIN-L-ISOASPARTATE O-METHYLTRANSFERASE"/>
    <property type="match status" value="1"/>
</dbReference>
<dbReference type="EC" id="2.1.1.77" evidence="3"/>
<dbReference type="Gene3D" id="3.40.50.150">
    <property type="entry name" value="Vaccinia Virus protein VP39"/>
    <property type="match status" value="1"/>
</dbReference>
<organism evidence="12">
    <name type="scientific">uncultured Acidimicrobiales bacterium</name>
    <dbReference type="NCBI Taxonomy" id="310071"/>
    <lineage>
        <taxon>Bacteria</taxon>
        <taxon>Bacillati</taxon>
        <taxon>Actinomycetota</taxon>
        <taxon>Acidimicrobiia</taxon>
        <taxon>Acidimicrobiales</taxon>
        <taxon>environmental samples</taxon>
    </lineage>
</organism>
<evidence type="ECO:0000256" key="11">
    <source>
        <dbReference type="ARBA" id="ARBA00031350"/>
    </source>
</evidence>
<name>A0A6J4I5D7_9ACTN</name>
<keyword evidence="6 12" id="KW-0489">Methyltransferase</keyword>
<dbReference type="GO" id="GO:0005737">
    <property type="term" value="C:cytoplasm"/>
    <property type="evidence" value="ECO:0007669"/>
    <property type="project" value="UniProtKB-SubCell"/>
</dbReference>
<dbReference type="SUPFAM" id="SSF53335">
    <property type="entry name" value="S-adenosyl-L-methionine-dependent methyltransferases"/>
    <property type="match status" value="1"/>
</dbReference>
<evidence type="ECO:0000256" key="3">
    <source>
        <dbReference type="ARBA" id="ARBA00011890"/>
    </source>
</evidence>
<keyword evidence="7 12" id="KW-0808">Transferase</keyword>
<dbReference type="GO" id="GO:0032259">
    <property type="term" value="P:methylation"/>
    <property type="evidence" value="ECO:0007669"/>
    <property type="project" value="UniProtKB-KW"/>
</dbReference>
<reference evidence="12" key="1">
    <citation type="submission" date="2020-02" db="EMBL/GenBank/DDBJ databases">
        <authorList>
            <person name="Meier V. D."/>
        </authorList>
    </citation>
    <scope>NUCLEOTIDE SEQUENCE</scope>
    <source>
        <strain evidence="12">AVDCRST_MAG10</strain>
    </source>
</reference>
<evidence type="ECO:0000256" key="7">
    <source>
        <dbReference type="ARBA" id="ARBA00022679"/>
    </source>
</evidence>
<evidence type="ECO:0000256" key="4">
    <source>
        <dbReference type="ARBA" id="ARBA00013346"/>
    </source>
</evidence>
<accession>A0A6J4I5D7</accession>
<evidence type="ECO:0000313" key="12">
    <source>
        <dbReference type="EMBL" id="CAA9242912.1"/>
    </source>
</evidence>
<comment type="subcellular location">
    <subcellularLocation>
        <location evidence="1">Cytoplasm</location>
    </subcellularLocation>
</comment>
<gene>
    <name evidence="12" type="ORF">AVDCRST_MAG10-1699</name>
</gene>
<dbReference type="GO" id="GO:0004719">
    <property type="term" value="F:protein-L-isoaspartate (D-aspartate) O-methyltransferase activity"/>
    <property type="evidence" value="ECO:0007669"/>
    <property type="project" value="UniProtKB-EC"/>
</dbReference>
<dbReference type="AlphaFoldDB" id="A0A6J4I5D7"/>
<dbReference type="InterPro" id="IPR029063">
    <property type="entry name" value="SAM-dependent_MTases_sf"/>
</dbReference>
<sequence>MRATEQAEQLNDHMVTGLVRDGVIPADSAVDRAFRTVKRHWFLPGTDLDQVYANVAVVTRRRPDGVPISSSSQPAIVARMLQQLDALPGHRVLEIGAGTGYNAALLGQLVGPDGTVTTIDVDPEICAAAEGHLQVAEASNVSVIRGDGWAGVEEHGPFDRIEATVGVWDLSTRWVEQLKPDGLLVAPLWLRTGLQASVAFRRRNGGLKAASIEPCGFMTLRGPGAGDAGYEQIGGWTVSFDEPSPTRAALLERLLPTPPRTGPAPDLPAGWFTRMALIEPDAVHLFSLGRDGPVVGRGVIDASVPGLAVIVSDPRGANTVQVFGGEEVGGRLLRMIGSGPPIELRNLFISAVRAGEPVDEHQPLVTLTRPNFRFVISGN</sequence>
<dbReference type="CDD" id="cd02440">
    <property type="entry name" value="AdoMet_MTases"/>
    <property type="match status" value="1"/>
</dbReference>
<dbReference type="PANTHER" id="PTHR11579:SF0">
    <property type="entry name" value="PROTEIN-L-ISOASPARTATE(D-ASPARTATE) O-METHYLTRANSFERASE"/>
    <property type="match status" value="1"/>
</dbReference>
<evidence type="ECO:0000256" key="10">
    <source>
        <dbReference type="ARBA" id="ARBA00031323"/>
    </source>
</evidence>
<evidence type="ECO:0000256" key="1">
    <source>
        <dbReference type="ARBA" id="ARBA00004496"/>
    </source>
</evidence>
<evidence type="ECO:0000256" key="5">
    <source>
        <dbReference type="ARBA" id="ARBA00022490"/>
    </source>
</evidence>
<evidence type="ECO:0000256" key="2">
    <source>
        <dbReference type="ARBA" id="ARBA00005369"/>
    </source>
</evidence>
<comment type="similarity">
    <text evidence="2">Belongs to the methyltransferase superfamily. L-isoaspartyl/D-aspartyl protein methyltransferase family.</text>
</comment>
<protein>
    <recommendedName>
        <fullName evidence="4">Protein-L-isoaspartate O-methyltransferase</fullName>
        <ecNumber evidence="3">2.1.1.77</ecNumber>
    </recommendedName>
    <alternativeName>
        <fullName evidence="11">L-isoaspartyl protein carboxyl methyltransferase</fullName>
    </alternativeName>
    <alternativeName>
        <fullName evidence="9">Protein L-isoaspartyl methyltransferase</fullName>
    </alternativeName>
    <alternativeName>
        <fullName evidence="10">Protein-beta-aspartate methyltransferase</fullName>
    </alternativeName>
</protein>
<evidence type="ECO:0000256" key="8">
    <source>
        <dbReference type="ARBA" id="ARBA00022691"/>
    </source>
</evidence>
<keyword evidence="8" id="KW-0949">S-adenosyl-L-methionine</keyword>
<dbReference type="PROSITE" id="PS01279">
    <property type="entry name" value="PCMT"/>
    <property type="match status" value="1"/>
</dbReference>
<evidence type="ECO:0000256" key="6">
    <source>
        <dbReference type="ARBA" id="ARBA00022603"/>
    </source>
</evidence>
<dbReference type="InterPro" id="IPR000682">
    <property type="entry name" value="PCMT"/>
</dbReference>
<dbReference type="Pfam" id="PF01135">
    <property type="entry name" value="PCMT"/>
    <property type="match status" value="1"/>
</dbReference>
<evidence type="ECO:0000256" key="9">
    <source>
        <dbReference type="ARBA" id="ARBA00030757"/>
    </source>
</evidence>
<proteinExistence type="inferred from homology"/>
<keyword evidence="5" id="KW-0963">Cytoplasm</keyword>
<dbReference type="EMBL" id="CADCTB010000112">
    <property type="protein sequence ID" value="CAA9242912.1"/>
    <property type="molecule type" value="Genomic_DNA"/>
</dbReference>